<reference evidence="4" key="1">
    <citation type="submission" date="2020-10" db="EMBL/GenBank/DDBJ databases">
        <title>Bacterium isolated from coastal waters sediment.</title>
        <authorList>
            <person name="Chen R.-J."/>
            <person name="Lu D.-C."/>
            <person name="Zhu K.-L."/>
            <person name="Du Z.-J."/>
        </authorList>
    </citation>
    <scope>NUCLEOTIDE SEQUENCE</scope>
    <source>
        <strain evidence="4">N1Y112</strain>
    </source>
</reference>
<dbReference type="GO" id="GO:0009288">
    <property type="term" value="C:bacterial-type flagellum"/>
    <property type="evidence" value="ECO:0007669"/>
    <property type="project" value="InterPro"/>
</dbReference>
<accession>A0A8J7FR36</accession>
<dbReference type="PANTHER" id="PTHR30534">
    <property type="entry name" value="FLAGELLAR MOTOR SWITCH PROTEIN FLIG"/>
    <property type="match status" value="1"/>
</dbReference>
<sequence length="141" mass="15543">MSIKPGWQRLASMLAGMSPADSDAMIVQIRHDDPALADWLIEQRFSFTDLIALAPVQLARLLAEVSDSDLILALRGLDTQQQQALLIGISKGRAANIQAELSVMTPVPKRNVEAAQQRTIDRAKRLEVEGRLTLTDEPMLD</sequence>
<name>A0A8J7FR36_9GAMM</name>
<dbReference type="GO" id="GO:0006935">
    <property type="term" value="P:chemotaxis"/>
    <property type="evidence" value="ECO:0007669"/>
    <property type="project" value="InterPro"/>
</dbReference>
<dbReference type="InterPro" id="IPR000090">
    <property type="entry name" value="Flg_Motor_Flig"/>
</dbReference>
<feature type="domain" description="Flagellar motor switch protein FliG C-terminal" evidence="3">
    <location>
        <begin position="28"/>
        <end position="134"/>
    </location>
</feature>
<dbReference type="RefSeq" id="WP_193951393.1">
    <property type="nucleotide sequence ID" value="NZ_JADEYS010000001.1"/>
</dbReference>
<evidence type="ECO:0000313" key="4">
    <source>
        <dbReference type="EMBL" id="MBE9395835.1"/>
    </source>
</evidence>
<dbReference type="PANTHER" id="PTHR30534:SF0">
    <property type="entry name" value="FLAGELLAR MOTOR SWITCH PROTEIN FLIG"/>
    <property type="match status" value="1"/>
</dbReference>
<dbReference type="EMBL" id="JADEYS010000001">
    <property type="protein sequence ID" value="MBE9395835.1"/>
    <property type="molecule type" value="Genomic_DNA"/>
</dbReference>
<protein>
    <recommendedName>
        <fullName evidence="3">Flagellar motor switch protein FliG C-terminal domain-containing protein</fullName>
    </recommendedName>
</protein>
<proteinExistence type="predicted"/>
<dbReference type="SUPFAM" id="SSF48029">
    <property type="entry name" value="FliG"/>
    <property type="match status" value="1"/>
</dbReference>
<comment type="caution">
    <text evidence="4">The sequence shown here is derived from an EMBL/GenBank/DDBJ whole genome shotgun (WGS) entry which is preliminary data.</text>
</comment>
<evidence type="ECO:0000259" key="3">
    <source>
        <dbReference type="Pfam" id="PF01706"/>
    </source>
</evidence>
<dbReference type="Pfam" id="PF01706">
    <property type="entry name" value="FliG_C"/>
    <property type="match status" value="1"/>
</dbReference>
<evidence type="ECO:0000313" key="5">
    <source>
        <dbReference type="Proteomes" id="UP000640333"/>
    </source>
</evidence>
<dbReference type="PRINTS" id="PR00954">
    <property type="entry name" value="FLGMOTORFLIG"/>
</dbReference>
<dbReference type="InterPro" id="IPR011002">
    <property type="entry name" value="FliG_a-hlx"/>
</dbReference>
<evidence type="ECO:0000256" key="2">
    <source>
        <dbReference type="ARBA" id="ARBA00025598"/>
    </source>
</evidence>
<keyword evidence="5" id="KW-1185">Reference proteome</keyword>
<gene>
    <name evidence="4" type="ORF">IOQ59_01030</name>
</gene>
<organism evidence="4 5">
    <name type="scientific">Pontibacterium sinense</name>
    <dbReference type="NCBI Taxonomy" id="2781979"/>
    <lineage>
        <taxon>Bacteria</taxon>
        <taxon>Pseudomonadati</taxon>
        <taxon>Pseudomonadota</taxon>
        <taxon>Gammaproteobacteria</taxon>
        <taxon>Oceanospirillales</taxon>
        <taxon>Oceanospirillaceae</taxon>
        <taxon>Pontibacterium</taxon>
    </lineage>
</organism>
<dbReference type="GO" id="GO:0071973">
    <property type="term" value="P:bacterial-type flagellum-dependent cell motility"/>
    <property type="evidence" value="ECO:0007669"/>
    <property type="project" value="InterPro"/>
</dbReference>
<comment type="function">
    <text evidence="2">FliG is one of three proteins (FliG, FliN, FliM) that forms the rotor-mounted switch complex (C ring), located at the base of the basal body. This complex interacts with the CheY and CheZ chemotaxis proteins, in addition to contacting components of the motor that determine the direction of flagellar rotation.</text>
</comment>
<evidence type="ECO:0000256" key="1">
    <source>
        <dbReference type="ARBA" id="ARBA00004515"/>
    </source>
</evidence>
<dbReference type="AlphaFoldDB" id="A0A8J7FR36"/>
<dbReference type="InterPro" id="IPR023087">
    <property type="entry name" value="Flg_Motor_Flig_C"/>
</dbReference>
<dbReference type="GO" id="GO:0003774">
    <property type="term" value="F:cytoskeletal motor activity"/>
    <property type="evidence" value="ECO:0007669"/>
    <property type="project" value="InterPro"/>
</dbReference>
<dbReference type="GO" id="GO:0005886">
    <property type="term" value="C:plasma membrane"/>
    <property type="evidence" value="ECO:0007669"/>
    <property type="project" value="UniProtKB-SubCell"/>
</dbReference>
<dbReference type="Gene3D" id="1.10.220.30">
    <property type="match status" value="1"/>
</dbReference>
<comment type="subcellular location">
    <subcellularLocation>
        <location evidence="1">Cell inner membrane</location>
        <topology evidence="1">Peripheral membrane protein</topology>
        <orientation evidence="1">Cytoplasmic side</orientation>
    </subcellularLocation>
</comment>
<dbReference type="Proteomes" id="UP000640333">
    <property type="component" value="Unassembled WGS sequence"/>
</dbReference>